<dbReference type="AlphaFoldDB" id="A0AAW2S4N7"/>
<dbReference type="EMBL" id="JACGWJ010000011">
    <property type="protein sequence ID" value="KAL0387357.1"/>
    <property type="molecule type" value="Genomic_DNA"/>
</dbReference>
<accession>A0AAW2S4N7</accession>
<organism evidence="1">
    <name type="scientific">Sesamum radiatum</name>
    <name type="common">Black benniseed</name>
    <dbReference type="NCBI Taxonomy" id="300843"/>
    <lineage>
        <taxon>Eukaryota</taxon>
        <taxon>Viridiplantae</taxon>
        <taxon>Streptophyta</taxon>
        <taxon>Embryophyta</taxon>
        <taxon>Tracheophyta</taxon>
        <taxon>Spermatophyta</taxon>
        <taxon>Magnoliopsida</taxon>
        <taxon>eudicotyledons</taxon>
        <taxon>Gunneridae</taxon>
        <taxon>Pentapetalae</taxon>
        <taxon>asterids</taxon>
        <taxon>lamiids</taxon>
        <taxon>Lamiales</taxon>
        <taxon>Pedaliaceae</taxon>
        <taxon>Sesamum</taxon>
    </lineage>
</organism>
<reference evidence="1" key="2">
    <citation type="journal article" date="2024" name="Plant">
        <title>Genomic evolution and insights into agronomic trait innovations of Sesamum species.</title>
        <authorList>
            <person name="Miao H."/>
            <person name="Wang L."/>
            <person name="Qu L."/>
            <person name="Liu H."/>
            <person name="Sun Y."/>
            <person name="Le M."/>
            <person name="Wang Q."/>
            <person name="Wei S."/>
            <person name="Zheng Y."/>
            <person name="Lin W."/>
            <person name="Duan Y."/>
            <person name="Cao H."/>
            <person name="Xiong S."/>
            <person name="Wang X."/>
            <person name="Wei L."/>
            <person name="Li C."/>
            <person name="Ma Q."/>
            <person name="Ju M."/>
            <person name="Zhao R."/>
            <person name="Li G."/>
            <person name="Mu C."/>
            <person name="Tian Q."/>
            <person name="Mei H."/>
            <person name="Zhang T."/>
            <person name="Gao T."/>
            <person name="Zhang H."/>
        </authorList>
    </citation>
    <scope>NUCLEOTIDE SEQUENCE</scope>
    <source>
        <strain evidence="1">G02</strain>
    </source>
</reference>
<comment type="caution">
    <text evidence="1">The sequence shown here is derived from an EMBL/GenBank/DDBJ whole genome shotgun (WGS) entry which is preliminary data.</text>
</comment>
<reference evidence="1" key="1">
    <citation type="submission" date="2020-06" db="EMBL/GenBank/DDBJ databases">
        <authorList>
            <person name="Li T."/>
            <person name="Hu X."/>
            <person name="Zhang T."/>
            <person name="Song X."/>
            <person name="Zhang H."/>
            <person name="Dai N."/>
            <person name="Sheng W."/>
            <person name="Hou X."/>
            <person name="Wei L."/>
        </authorList>
    </citation>
    <scope>NUCLEOTIDE SEQUENCE</scope>
    <source>
        <strain evidence="1">G02</strain>
        <tissue evidence="1">Leaf</tissue>
    </source>
</reference>
<proteinExistence type="predicted"/>
<protein>
    <submittedName>
        <fullName evidence="1">Uncharacterized protein</fullName>
    </submittedName>
</protein>
<sequence>MGKELVGVVKAVAEKVTVDFTEAGSGVAAVEEAEEPPLHLSAAASGHGGYRDGREVID</sequence>
<name>A0AAW2S4N7_SESRA</name>
<gene>
    <name evidence="1" type="ORF">Sradi_2617500</name>
</gene>
<evidence type="ECO:0000313" key="1">
    <source>
        <dbReference type="EMBL" id="KAL0387357.1"/>
    </source>
</evidence>